<dbReference type="EMBL" id="VDMO01000012">
    <property type="protein sequence ID" value="TNM70650.1"/>
    <property type="molecule type" value="Genomic_DNA"/>
</dbReference>
<dbReference type="AlphaFoldDB" id="A0A5C4Y6I0"/>
<reference evidence="2 5" key="2">
    <citation type="submission" date="2020-08" db="EMBL/GenBank/DDBJ databases">
        <title>Genomic Encyclopedia of Type Strains, Phase IV (KMG-IV): sequencing the most valuable type-strain genomes for metagenomic binning, comparative biology and taxonomic classification.</title>
        <authorList>
            <person name="Goeker M."/>
        </authorList>
    </citation>
    <scope>NUCLEOTIDE SEQUENCE [LARGE SCALE GENOMIC DNA]</scope>
    <source>
        <strain evidence="2 5">DSM 12027</strain>
    </source>
</reference>
<dbReference type="InterPro" id="IPR002586">
    <property type="entry name" value="CobQ/CobB/MinD/ParA_Nub-bd_dom"/>
</dbReference>
<accession>A0A5C4Y6I0</accession>
<dbReference type="RefSeq" id="WP_139403676.1">
    <property type="nucleotide sequence ID" value="NZ_JACHEW010000011.1"/>
</dbReference>
<dbReference type="PANTHER" id="PTHR13696:SF52">
    <property type="entry name" value="PARA FAMILY PROTEIN CT_582"/>
    <property type="match status" value="1"/>
</dbReference>
<dbReference type="OrthoDB" id="9804460at2"/>
<gene>
    <name evidence="3" type="ORF">FHR04_12155</name>
    <name evidence="2" type="ORF">HNQ04_002383</name>
</gene>
<dbReference type="Proteomes" id="UP000629870">
    <property type="component" value="Unassembled WGS sequence"/>
</dbReference>
<name>A0A5C4Y6I0_9DEIO</name>
<dbReference type="InterPro" id="IPR027417">
    <property type="entry name" value="P-loop_NTPase"/>
</dbReference>
<proteinExistence type="predicted"/>
<reference evidence="3 4" key="1">
    <citation type="submission" date="2019-06" db="EMBL/GenBank/DDBJ databases">
        <title>Genome sequence of Deinococcus radiopugnans ATCC 19172.</title>
        <authorList>
            <person name="Maclea K.S."/>
            <person name="Maynard C.R."/>
        </authorList>
    </citation>
    <scope>NUCLEOTIDE SEQUENCE [LARGE SCALE GENOMIC DNA]</scope>
    <source>
        <strain evidence="3 4">ATCC 19172</strain>
    </source>
</reference>
<evidence type="ECO:0000313" key="3">
    <source>
        <dbReference type="EMBL" id="TNM70650.1"/>
    </source>
</evidence>
<dbReference type="EMBL" id="JACHEW010000011">
    <property type="protein sequence ID" value="MBB6017121.1"/>
    <property type="molecule type" value="Genomic_DNA"/>
</dbReference>
<dbReference type="Pfam" id="PF01656">
    <property type="entry name" value="CbiA"/>
    <property type="match status" value="1"/>
</dbReference>
<dbReference type="CDD" id="cd02042">
    <property type="entry name" value="ParAB_family"/>
    <property type="match status" value="1"/>
</dbReference>
<feature type="domain" description="CobQ/CobB/MinD/ParA nucleotide binding" evidence="1">
    <location>
        <begin position="5"/>
        <end position="175"/>
    </location>
</feature>
<evidence type="ECO:0000259" key="1">
    <source>
        <dbReference type="Pfam" id="PF01656"/>
    </source>
</evidence>
<protein>
    <submittedName>
        <fullName evidence="2">Chromosome partitioning protein</fullName>
    </submittedName>
    <submittedName>
        <fullName evidence="3">ParA family protein</fullName>
    </submittedName>
</protein>
<dbReference type="InterPro" id="IPR050678">
    <property type="entry name" value="DNA_Partitioning_ATPase"/>
</dbReference>
<evidence type="ECO:0000313" key="4">
    <source>
        <dbReference type="Proteomes" id="UP000313988"/>
    </source>
</evidence>
<evidence type="ECO:0000313" key="2">
    <source>
        <dbReference type="EMBL" id="MBB6017121.1"/>
    </source>
</evidence>
<dbReference type="PANTHER" id="PTHR13696">
    <property type="entry name" value="P-LOOP CONTAINING NUCLEOSIDE TRIPHOSPHATE HYDROLASE"/>
    <property type="match status" value="1"/>
</dbReference>
<sequence>MPKIISIGNMKGGVGKTTTAIHLAQQLGRKGRTLLLDADDELQCSAVWREGDFDGWTFEAQPYRAYQPSDGADFEYVVIDTKGNEQGGDLLSLAQQSDLLLIPTKPDGLSATGLIRTLTPLVEGGISNYQVLIVANMGGRGEELRDALAEQEIPVLTTIVRHSTAVGDAAERRVPLEALKGNRYAKLLALEYASAAREVLAHV</sequence>
<keyword evidence="5" id="KW-1185">Reference proteome</keyword>
<dbReference type="Proteomes" id="UP000313988">
    <property type="component" value="Unassembled WGS sequence"/>
</dbReference>
<dbReference type="Gene3D" id="3.40.50.300">
    <property type="entry name" value="P-loop containing nucleotide triphosphate hydrolases"/>
    <property type="match status" value="1"/>
</dbReference>
<organism evidence="3 4">
    <name type="scientific">Deinococcus radiopugnans ATCC 19172</name>
    <dbReference type="NCBI Taxonomy" id="585398"/>
    <lineage>
        <taxon>Bacteria</taxon>
        <taxon>Thermotogati</taxon>
        <taxon>Deinococcota</taxon>
        <taxon>Deinococci</taxon>
        <taxon>Deinococcales</taxon>
        <taxon>Deinococcaceae</taxon>
        <taxon>Deinococcus</taxon>
    </lineage>
</organism>
<comment type="caution">
    <text evidence="3">The sequence shown here is derived from an EMBL/GenBank/DDBJ whole genome shotgun (WGS) entry which is preliminary data.</text>
</comment>
<dbReference type="SUPFAM" id="SSF52540">
    <property type="entry name" value="P-loop containing nucleoside triphosphate hydrolases"/>
    <property type="match status" value="1"/>
</dbReference>
<evidence type="ECO:0000313" key="5">
    <source>
        <dbReference type="Proteomes" id="UP000629870"/>
    </source>
</evidence>